<dbReference type="InterPro" id="IPR012337">
    <property type="entry name" value="RNaseH-like_sf"/>
</dbReference>
<proteinExistence type="predicted"/>
<evidence type="ECO:0000313" key="3">
    <source>
        <dbReference type="EMBL" id="OFV71976.1"/>
    </source>
</evidence>
<dbReference type="InterPro" id="IPR036397">
    <property type="entry name" value="RNaseH_sf"/>
</dbReference>
<name>A0A1F2PMQ5_9FIRM</name>
<dbReference type="AlphaFoldDB" id="A0A1F2PMQ5"/>
<dbReference type="SMART" id="SM00479">
    <property type="entry name" value="EXOIII"/>
    <property type="match status" value="1"/>
</dbReference>
<dbReference type="NCBIfam" id="TIGR00573">
    <property type="entry name" value="dnaq"/>
    <property type="match status" value="1"/>
</dbReference>
<dbReference type="Gene3D" id="3.30.420.10">
    <property type="entry name" value="Ribonuclease H-like superfamily/Ribonuclease H"/>
    <property type="match status" value="1"/>
</dbReference>
<dbReference type="PANTHER" id="PTHR30231:SF41">
    <property type="entry name" value="DNA POLYMERASE III SUBUNIT EPSILON"/>
    <property type="match status" value="1"/>
</dbReference>
<dbReference type="PANTHER" id="PTHR30231">
    <property type="entry name" value="DNA POLYMERASE III SUBUNIT EPSILON"/>
    <property type="match status" value="1"/>
</dbReference>
<dbReference type="GO" id="GO:0045004">
    <property type="term" value="P:DNA replication proofreading"/>
    <property type="evidence" value="ECO:0007669"/>
    <property type="project" value="TreeGrafter"/>
</dbReference>
<gene>
    <name evidence="3" type="primary">polC_1</name>
    <name evidence="3" type="ORF">ACWI_04500</name>
</gene>
<organism evidence="3 4">
    <name type="scientific">Acetobacterium wieringae</name>
    <dbReference type="NCBI Taxonomy" id="52694"/>
    <lineage>
        <taxon>Bacteria</taxon>
        <taxon>Bacillati</taxon>
        <taxon>Bacillota</taxon>
        <taxon>Clostridia</taxon>
        <taxon>Eubacteriales</taxon>
        <taxon>Eubacteriaceae</taxon>
        <taxon>Acetobacterium</taxon>
    </lineage>
</organism>
<sequence>MNKYGTLREKKGNSLIDFPDNYVIIDIETTGFSPHNCEIIEIGAVKVRDNKIVSVFQMLCKPRNPISSYITSLTGITNNMLADAAPIAEVLSAFTAFIGDLILIGHKVNADVNFLYDHCKLYINHDLTNDFIDIRELFRERQRSVLNSQLTSLCEKCAIQNTNAHRALSDCLVSNNLYQSLKYHQGSLTCVDELNTLILAREFNHKHSPYKKKCQHLTTSRDQFARISL</sequence>
<keyword evidence="1" id="KW-0378">Hydrolase</keyword>
<dbReference type="InterPro" id="IPR013520">
    <property type="entry name" value="Ribonucl_H"/>
</dbReference>
<evidence type="ECO:0000313" key="4">
    <source>
        <dbReference type="Proteomes" id="UP000176244"/>
    </source>
</evidence>
<dbReference type="GO" id="GO:0003677">
    <property type="term" value="F:DNA binding"/>
    <property type="evidence" value="ECO:0007669"/>
    <property type="project" value="InterPro"/>
</dbReference>
<accession>A0A1F2PMQ5</accession>
<keyword evidence="1" id="KW-0540">Nuclease</keyword>
<dbReference type="InterPro" id="IPR006054">
    <property type="entry name" value="DnaQ"/>
</dbReference>
<keyword evidence="3" id="KW-0548">Nucleotidyltransferase</keyword>
<dbReference type="Pfam" id="PF00929">
    <property type="entry name" value="RNase_T"/>
    <property type="match status" value="1"/>
</dbReference>
<protein>
    <submittedName>
        <fullName evidence="3">DNA polymerase III PolC-type</fullName>
        <ecNumber evidence="3">2.7.7.7</ecNumber>
    </submittedName>
</protein>
<dbReference type="RefSeq" id="WP_070369819.1">
    <property type="nucleotide sequence ID" value="NZ_JAYFRG010000035.1"/>
</dbReference>
<dbReference type="GO" id="GO:0008408">
    <property type="term" value="F:3'-5' exonuclease activity"/>
    <property type="evidence" value="ECO:0007669"/>
    <property type="project" value="TreeGrafter"/>
</dbReference>
<evidence type="ECO:0000256" key="1">
    <source>
        <dbReference type="ARBA" id="ARBA00022839"/>
    </source>
</evidence>
<comment type="caution">
    <text evidence="3">The sequence shown here is derived from an EMBL/GenBank/DDBJ whole genome shotgun (WGS) entry which is preliminary data.</text>
</comment>
<evidence type="ECO:0000259" key="2">
    <source>
        <dbReference type="SMART" id="SM00479"/>
    </source>
</evidence>
<dbReference type="STRING" id="52694.ACWI_04500"/>
<dbReference type="GO" id="GO:0005829">
    <property type="term" value="C:cytosol"/>
    <property type="evidence" value="ECO:0007669"/>
    <property type="project" value="TreeGrafter"/>
</dbReference>
<dbReference type="SUPFAM" id="SSF53098">
    <property type="entry name" value="Ribonuclease H-like"/>
    <property type="match status" value="1"/>
</dbReference>
<dbReference type="GO" id="GO:0003887">
    <property type="term" value="F:DNA-directed DNA polymerase activity"/>
    <property type="evidence" value="ECO:0007669"/>
    <property type="project" value="UniProtKB-EC"/>
</dbReference>
<reference evidence="3 4" key="1">
    <citation type="submission" date="2015-09" db="EMBL/GenBank/DDBJ databases">
        <title>Genome sequence of Acetobacterium wieringae DSM 1911.</title>
        <authorList>
            <person name="Poehlein A."/>
            <person name="Bengelsdorf F.R."/>
            <person name="Schiel-Bengelsdorf B."/>
            <person name="Duerre P."/>
            <person name="Daniel R."/>
        </authorList>
    </citation>
    <scope>NUCLEOTIDE SEQUENCE [LARGE SCALE GENOMIC DNA]</scope>
    <source>
        <strain evidence="3 4">DSM 1911</strain>
    </source>
</reference>
<keyword evidence="1" id="KW-0269">Exonuclease</keyword>
<dbReference type="EMBL" id="LKEU01000013">
    <property type="protein sequence ID" value="OFV71976.1"/>
    <property type="molecule type" value="Genomic_DNA"/>
</dbReference>
<dbReference type="Proteomes" id="UP000176244">
    <property type="component" value="Unassembled WGS sequence"/>
</dbReference>
<dbReference type="EC" id="2.7.7.7" evidence="3"/>
<feature type="domain" description="Exonuclease" evidence="2">
    <location>
        <begin position="21"/>
        <end position="187"/>
    </location>
</feature>
<dbReference type="OrthoDB" id="9776650at2"/>
<keyword evidence="3" id="KW-0808">Transferase</keyword>
<dbReference type="CDD" id="cd06127">
    <property type="entry name" value="DEDDh"/>
    <property type="match status" value="1"/>
</dbReference>
<dbReference type="FunFam" id="3.30.420.10:FF:000045">
    <property type="entry name" value="3'-5' exonuclease DinG"/>
    <property type="match status" value="1"/>
</dbReference>